<evidence type="ECO:0000313" key="3">
    <source>
        <dbReference type="EMBL" id="CAH1114769.1"/>
    </source>
</evidence>
<proteinExistence type="predicted"/>
<dbReference type="PROSITE" id="PS50966">
    <property type="entry name" value="ZF_SWIM"/>
    <property type="match status" value="1"/>
</dbReference>
<dbReference type="EMBL" id="OV651820">
    <property type="protein sequence ID" value="CAH1114769.1"/>
    <property type="molecule type" value="Genomic_DNA"/>
</dbReference>
<dbReference type="AlphaFoldDB" id="A0A9P0GIE3"/>
<dbReference type="OrthoDB" id="1902038at2759"/>
<evidence type="ECO:0000259" key="2">
    <source>
        <dbReference type="PROSITE" id="PS50966"/>
    </source>
</evidence>
<keyword evidence="1" id="KW-0862">Zinc</keyword>
<evidence type="ECO:0000256" key="1">
    <source>
        <dbReference type="PROSITE-ProRule" id="PRU00325"/>
    </source>
</evidence>
<keyword evidence="4" id="KW-1185">Reference proteome</keyword>
<name>A0A9P0GIE3_9CUCU</name>
<gene>
    <name evidence="3" type="ORF">PSYICH_LOCUS14641</name>
</gene>
<organism evidence="3 4">
    <name type="scientific">Psylliodes chrysocephalus</name>
    <dbReference type="NCBI Taxonomy" id="3402493"/>
    <lineage>
        <taxon>Eukaryota</taxon>
        <taxon>Metazoa</taxon>
        <taxon>Ecdysozoa</taxon>
        <taxon>Arthropoda</taxon>
        <taxon>Hexapoda</taxon>
        <taxon>Insecta</taxon>
        <taxon>Pterygota</taxon>
        <taxon>Neoptera</taxon>
        <taxon>Endopterygota</taxon>
        <taxon>Coleoptera</taxon>
        <taxon>Polyphaga</taxon>
        <taxon>Cucujiformia</taxon>
        <taxon>Chrysomeloidea</taxon>
        <taxon>Chrysomelidae</taxon>
        <taxon>Galerucinae</taxon>
        <taxon>Alticini</taxon>
        <taxon>Psylliodes</taxon>
    </lineage>
</organism>
<accession>A0A9P0GIE3</accession>
<dbReference type="PANTHER" id="PTHR35385">
    <property type="entry name" value="PROTEIN B, PUTATIVE-RELATED-RELATED"/>
    <property type="match status" value="1"/>
</dbReference>
<dbReference type="Proteomes" id="UP001153636">
    <property type="component" value="Chromosome 8"/>
</dbReference>
<dbReference type="InterPro" id="IPR007527">
    <property type="entry name" value="Znf_SWIM"/>
</dbReference>
<sequence length="95" mass="10754">MAFLKNNVECARGKTIEEGNNIYSVLSEKNSTMKYSVNMDLVCCDCPIGKDGRLCKHQVAIAKFMDVSNRNIIPLNDPKQKQYLYYIAAGKEMDL</sequence>
<feature type="domain" description="SWIM-type" evidence="2">
    <location>
        <begin position="35"/>
        <end position="66"/>
    </location>
</feature>
<keyword evidence="1" id="KW-0863">Zinc-finger</keyword>
<evidence type="ECO:0000313" key="4">
    <source>
        <dbReference type="Proteomes" id="UP001153636"/>
    </source>
</evidence>
<protein>
    <recommendedName>
        <fullName evidence="2">SWIM-type domain-containing protein</fullName>
    </recommendedName>
</protein>
<reference evidence="3" key="1">
    <citation type="submission" date="2022-01" db="EMBL/GenBank/DDBJ databases">
        <authorList>
            <person name="King R."/>
        </authorList>
    </citation>
    <scope>NUCLEOTIDE SEQUENCE</scope>
</reference>
<keyword evidence="1" id="KW-0479">Metal-binding</keyword>
<dbReference type="PANTHER" id="PTHR35385:SF2">
    <property type="entry name" value="PROTEIN B, PUTATIVE-RELATED"/>
    <property type="match status" value="1"/>
</dbReference>
<dbReference type="GO" id="GO:0008270">
    <property type="term" value="F:zinc ion binding"/>
    <property type="evidence" value="ECO:0007669"/>
    <property type="project" value="UniProtKB-KW"/>
</dbReference>